<dbReference type="HOGENOM" id="CLU_2408859_0_0_9"/>
<dbReference type="GO" id="GO:0016020">
    <property type="term" value="C:membrane"/>
    <property type="evidence" value="ECO:0007669"/>
    <property type="project" value="InterPro"/>
</dbReference>
<feature type="transmembrane region" description="Helical" evidence="6">
    <location>
        <begin position="6"/>
        <end position="26"/>
    </location>
</feature>
<evidence type="ECO:0000256" key="2">
    <source>
        <dbReference type="ARBA" id="ARBA00022475"/>
    </source>
</evidence>
<evidence type="ECO:0000256" key="1">
    <source>
        <dbReference type="ARBA" id="ARBA00004236"/>
    </source>
</evidence>
<name>W8TFQ8_PEPAC</name>
<proteinExistence type="predicted"/>
<dbReference type="PATRIC" id="fig|1286171.3.peg.1303"/>
<evidence type="ECO:0000313" key="8">
    <source>
        <dbReference type="Proteomes" id="UP000019591"/>
    </source>
</evidence>
<keyword evidence="4 6" id="KW-1133">Transmembrane helix</keyword>
<dbReference type="InterPro" id="IPR022781">
    <property type="entry name" value="Flagellar_biosynth_FliO"/>
</dbReference>
<evidence type="ECO:0000256" key="6">
    <source>
        <dbReference type="SAM" id="Phobius"/>
    </source>
</evidence>
<comment type="subcellular location">
    <subcellularLocation>
        <location evidence="1">Cell membrane</location>
    </subcellularLocation>
</comment>
<gene>
    <name evidence="7" type="ORF">EAL2_c13530</name>
</gene>
<dbReference type="eggNOG" id="ENOG5034BC6">
    <property type="taxonomic scope" value="Bacteria"/>
</dbReference>
<accession>W8TFQ8</accession>
<keyword evidence="8" id="KW-1185">Reference proteome</keyword>
<dbReference type="Proteomes" id="UP000019591">
    <property type="component" value="Chromosome"/>
</dbReference>
<dbReference type="KEGG" id="eac:EAL2_c13530"/>
<protein>
    <recommendedName>
        <fullName evidence="9">Flagellar protein</fullName>
    </recommendedName>
</protein>
<evidence type="ECO:0000256" key="4">
    <source>
        <dbReference type="ARBA" id="ARBA00022989"/>
    </source>
</evidence>
<dbReference type="AlphaFoldDB" id="W8TFQ8"/>
<dbReference type="EMBL" id="CP007452">
    <property type="protein sequence ID" value="AHM56648.1"/>
    <property type="molecule type" value="Genomic_DNA"/>
</dbReference>
<keyword evidence="2" id="KW-1003">Cell membrane</keyword>
<evidence type="ECO:0000256" key="3">
    <source>
        <dbReference type="ARBA" id="ARBA00022692"/>
    </source>
</evidence>
<evidence type="ECO:0000313" key="7">
    <source>
        <dbReference type="EMBL" id="AHM56648.1"/>
    </source>
</evidence>
<evidence type="ECO:0008006" key="9">
    <source>
        <dbReference type="Google" id="ProtNLM"/>
    </source>
</evidence>
<keyword evidence="3 6" id="KW-0812">Transmembrane</keyword>
<dbReference type="Pfam" id="PF04347">
    <property type="entry name" value="FliO"/>
    <property type="match status" value="1"/>
</dbReference>
<organism evidence="7 8">
    <name type="scientific">Peptoclostridium acidaminophilum DSM 3953</name>
    <dbReference type="NCBI Taxonomy" id="1286171"/>
    <lineage>
        <taxon>Bacteria</taxon>
        <taxon>Bacillati</taxon>
        <taxon>Bacillota</taxon>
        <taxon>Clostridia</taxon>
        <taxon>Peptostreptococcales</taxon>
        <taxon>Peptoclostridiaceae</taxon>
        <taxon>Peptoclostridium</taxon>
    </lineage>
</organism>
<dbReference type="GO" id="GO:0044781">
    <property type="term" value="P:bacterial-type flagellum organization"/>
    <property type="evidence" value="ECO:0007669"/>
    <property type="project" value="InterPro"/>
</dbReference>
<evidence type="ECO:0000256" key="5">
    <source>
        <dbReference type="ARBA" id="ARBA00023136"/>
    </source>
</evidence>
<keyword evidence="5 6" id="KW-0472">Membrane</keyword>
<dbReference type="STRING" id="1286171.EAL2_c13530"/>
<sequence length="92" mass="10439">MDVFFAIIKGIGYLAVFALILLMAHFTSKFVAQKRIQAFEGKSLKIKERVFMSRDKEIVVLSYKDKEYIVGVSGNSISTIDSLPLRDGYNEE</sequence>
<reference evidence="7 8" key="1">
    <citation type="journal article" date="2014" name="Genome Announc.">
        <title>Complete Genome Sequence of Amino Acid-Utilizing Eubacterium acidaminophilum al-2 (DSM 3953).</title>
        <authorList>
            <person name="Poehlein A."/>
            <person name="Andreesen J.R."/>
            <person name="Daniel R."/>
        </authorList>
    </citation>
    <scope>NUCLEOTIDE SEQUENCE [LARGE SCALE GENOMIC DNA]</scope>
    <source>
        <strain evidence="7 8">DSM 3953</strain>
    </source>
</reference>